<proteinExistence type="predicted"/>
<sequence>MRPAFASTTTASALPTSPTSSQGYICYGNWKDLCNLGNVEDELPKNVSKRDIREKRTDKKRQKYESLTMGASVSAAVNNVTTVSPSPSTSVAPTTTLFPSLASSFPLPVPSQTDCSSNYEW</sequence>
<accession>A0ABP0BSY1</accession>
<name>A0ABP0BSY1_9PEZI</name>
<dbReference type="Proteomes" id="UP001642482">
    <property type="component" value="Unassembled WGS sequence"/>
</dbReference>
<keyword evidence="3" id="KW-1185">Reference proteome</keyword>
<feature type="region of interest" description="Disordered" evidence="1">
    <location>
        <begin position="1"/>
        <end position="21"/>
    </location>
</feature>
<evidence type="ECO:0000313" key="2">
    <source>
        <dbReference type="EMBL" id="CAK7222495.1"/>
    </source>
</evidence>
<comment type="caution">
    <text evidence="2">The sequence shown here is derived from an EMBL/GenBank/DDBJ whole genome shotgun (WGS) entry which is preliminary data.</text>
</comment>
<evidence type="ECO:0000313" key="3">
    <source>
        <dbReference type="Proteomes" id="UP001642482"/>
    </source>
</evidence>
<gene>
    <name evidence="2" type="ORF">SEUCBS140593_004918</name>
</gene>
<evidence type="ECO:0000256" key="1">
    <source>
        <dbReference type="SAM" id="MobiDB-lite"/>
    </source>
</evidence>
<protein>
    <submittedName>
        <fullName evidence="2">Uncharacterized protein</fullName>
    </submittedName>
</protein>
<dbReference type="EMBL" id="CAWUHD010000045">
    <property type="protein sequence ID" value="CAK7222495.1"/>
    <property type="molecule type" value="Genomic_DNA"/>
</dbReference>
<organism evidence="2 3">
    <name type="scientific">Sporothrix eucalyptigena</name>
    <dbReference type="NCBI Taxonomy" id="1812306"/>
    <lineage>
        <taxon>Eukaryota</taxon>
        <taxon>Fungi</taxon>
        <taxon>Dikarya</taxon>
        <taxon>Ascomycota</taxon>
        <taxon>Pezizomycotina</taxon>
        <taxon>Sordariomycetes</taxon>
        <taxon>Sordariomycetidae</taxon>
        <taxon>Ophiostomatales</taxon>
        <taxon>Ophiostomataceae</taxon>
        <taxon>Sporothrix</taxon>
    </lineage>
</organism>
<reference evidence="2 3" key="1">
    <citation type="submission" date="2024-01" db="EMBL/GenBank/DDBJ databases">
        <authorList>
            <person name="Allen C."/>
            <person name="Tagirdzhanova G."/>
        </authorList>
    </citation>
    <scope>NUCLEOTIDE SEQUENCE [LARGE SCALE GENOMIC DNA]</scope>
</reference>